<dbReference type="AlphaFoldDB" id="A0A6P2D920"/>
<feature type="region of interest" description="Disordered" evidence="1">
    <location>
        <begin position="131"/>
        <end position="152"/>
    </location>
</feature>
<keyword evidence="2" id="KW-0812">Transmembrane</keyword>
<organism evidence="3 4">
    <name type="scientific">Gemmata massiliana</name>
    <dbReference type="NCBI Taxonomy" id="1210884"/>
    <lineage>
        <taxon>Bacteria</taxon>
        <taxon>Pseudomonadati</taxon>
        <taxon>Planctomycetota</taxon>
        <taxon>Planctomycetia</taxon>
        <taxon>Gemmatales</taxon>
        <taxon>Gemmataceae</taxon>
        <taxon>Gemmata</taxon>
    </lineage>
</organism>
<keyword evidence="2" id="KW-0472">Membrane</keyword>
<feature type="transmembrane region" description="Helical" evidence="2">
    <location>
        <begin position="100"/>
        <end position="121"/>
    </location>
</feature>
<evidence type="ECO:0000313" key="4">
    <source>
        <dbReference type="Proteomes" id="UP000464178"/>
    </source>
</evidence>
<feature type="transmembrane region" description="Helical" evidence="2">
    <location>
        <begin position="27"/>
        <end position="47"/>
    </location>
</feature>
<evidence type="ECO:0000256" key="1">
    <source>
        <dbReference type="SAM" id="MobiDB-lite"/>
    </source>
</evidence>
<name>A0A6P2D920_9BACT</name>
<proteinExistence type="predicted"/>
<gene>
    <name evidence="3" type="ORF">SOIL9_07610</name>
</gene>
<protein>
    <submittedName>
        <fullName evidence="3">Uncharacterized protein</fullName>
    </submittedName>
</protein>
<evidence type="ECO:0000313" key="3">
    <source>
        <dbReference type="EMBL" id="VTR97357.1"/>
    </source>
</evidence>
<keyword evidence="4" id="KW-1185">Reference proteome</keyword>
<feature type="transmembrane region" description="Helical" evidence="2">
    <location>
        <begin position="54"/>
        <end position="73"/>
    </location>
</feature>
<sequence>MWRLHSPVGCRRMRNLPYKGRALNYDTVILVMCVTAVGTVACVVNGLRSGQKLVVLVGTVALAVQVFCPPCVFPDGMTARRWMPVDLSYSPNRGVPWVDAGWQAIWLTVTVAATVGACVWLERRYKGKQVDDQQTRSQDSAEGQLPSDQLKM</sequence>
<dbReference type="Proteomes" id="UP000464178">
    <property type="component" value="Chromosome"/>
</dbReference>
<dbReference type="EMBL" id="LR593886">
    <property type="protein sequence ID" value="VTR97357.1"/>
    <property type="molecule type" value="Genomic_DNA"/>
</dbReference>
<dbReference type="KEGG" id="gms:SOIL9_07610"/>
<evidence type="ECO:0000256" key="2">
    <source>
        <dbReference type="SAM" id="Phobius"/>
    </source>
</evidence>
<accession>A0A6P2D920</accession>
<keyword evidence="2" id="KW-1133">Transmembrane helix</keyword>
<reference evidence="3 4" key="1">
    <citation type="submission" date="2019-05" db="EMBL/GenBank/DDBJ databases">
        <authorList>
            <consortium name="Science for Life Laboratories"/>
        </authorList>
    </citation>
    <scope>NUCLEOTIDE SEQUENCE [LARGE SCALE GENOMIC DNA]</scope>
    <source>
        <strain evidence="3">Soil9</strain>
    </source>
</reference>